<proteinExistence type="predicted"/>
<accession>A0A699U6N1</accession>
<dbReference type="InterPro" id="IPR004252">
    <property type="entry name" value="Probable_transposase_24"/>
</dbReference>
<organism evidence="2">
    <name type="scientific">Tanacetum cinerariifolium</name>
    <name type="common">Dalmatian daisy</name>
    <name type="synonym">Chrysanthemum cinerariifolium</name>
    <dbReference type="NCBI Taxonomy" id="118510"/>
    <lineage>
        <taxon>Eukaryota</taxon>
        <taxon>Viridiplantae</taxon>
        <taxon>Streptophyta</taxon>
        <taxon>Embryophyta</taxon>
        <taxon>Tracheophyta</taxon>
        <taxon>Spermatophyta</taxon>
        <taxon>Magnoliopsida</taxon>
        <taxon>eudicotyledons</taxon>
        <taxon>Gunneridae</taxon>
        <taxon>Pentapetalae</taxon>
        <taxon>asterids</taxon>
        <taxon>campanulids</taxon>
        <taxon>Asterales</taxon>
        <taxon>Asteraceae</taxon>
        <taxon>Asteroideae</taxon>
        <taxon>Anthemideae</taxon>
        <taxon>Anthemidinae</taxon>
        <taxon>Tanacetum</taxon>
    </lineage>
</organism>
<feature type="compositionally biased region" description="Basic and acidic residues" evidence="1">
    <location>
        <begin position="11"/>
        <end position="23"/>
    </location>
</feature>
<sequence>MHTAGPKSFARIREDLKNKDPNKEPPTLTQMFDCTRKRTENVDTYDDDTAEKIEQMKKYKLPETESSPTDPFLAVMNKEYDGHLRLFGRGVTNTIIKKVKAGGSSNMAAS</sequence>
<evidence type="ECO:0000313" key="2">
    <source>
        <dbReference type="EMBL" id="GFD18010.1"/>
    </source>
</evidence>
<reference evidence="2" key="1">
    <citation type="journal article" date="2019" name="Sci. Rep.">
        <title>Draft genome of Tanacetum cinerariifolium, the natural source of mosquito coil.</title>
        <authorList>
            <person name="Yamashiro T."/>
            <person name="Shiraishi A."/>
            <person name="Satake H."/>
            <person name="Nakayama K."/>
        </authorList>
    </citation>
    <scope>NUCLEOTIDE SEQUENCE</scope>
</reference>
<protein>
    <submittedName>
        <fullName evidence="2">Uncharacterized protein</fullName>
    </submittedName>
</protein>
<feature type="non-terminal residue" evidence="2">
    <location>
        <position position="110"/>
    </location>
</feature>
<dbReference type="EMBL" id="BKCJ011304484">
    <property type="protein sequence ID" value="GFD18010.1"/>
    <property type="molecule type" value="Genomic_DNA"/>
</dbReference>
<feature type="region of interest" description="Disordered" evidence="1">
    <location>
        <begin position="1"/>
        <end position="29"/>
    </location>
</feature>
<name>A0A699U6N1_TANCI</name>
<evidence type="ECO:0000256" key="1">
    <source>
        <dbReference type="SAM" id="MobiDB-lite"/>
    </source>
</evidence>
<dbReference type="Pfam" id="PF03004">
    <property type="entry name" value="Transposase_24"/>
    <property type="match status" value="1"/>
</dbReference>
<dbReference type="AlphaFoldDB" id="A0A699U6N1"/>
<comment type="caution">
    <text evidence="2">The sequence shown here is derived from an EMBL/GenBank/DDBJ whole genome shotgun (WGS) entry which is preliminary data.</text>
</comment>
<gene>
    <name evidence="2" type="ORF">Tci_889979</name>
</gene>